<dbReference type="Pfam" id="PF00723">
    <property type="entry name" value="Glyco_hydro_15"/>
    <property type="match status" value="1"/>
</dbReference>
<dbReference type="SUPFAM" id="SSF48208">
    <property type="entry name" value="Six-hairpin glycosidases"/>
    <property type="match status" value="1"/>
</dbReference>
<dbReference type="Pfam" id="PF19291">
    <property type="entry name" value="TREH_N"/>
    <property type="match status" value="1"/>
</dbReference>
<evidence type="ECO:0000313" key="4">
    <source>
        <dbReference type="Proteomes" id="UP001500393"/>
    </source>
</evidence>
<evidence type="ECO:0000259" key="1">
    <source>
        <dbReference type="Pfam" id="PF00723"/>
    </source>
</evidence>
<organism evidence="3 4">
    <name type="scientific">Kribbella sancticallisti</name>
    <dbReference type="NCBI Taxonomy" id="460087"/>
    <lineage>
        <taxon>Bacteria</taxon>
        <taxon>Bacillati</taxon>
        <taxon>Actinomycetota</taxon>
        <taxon>Actinomycetes</taxon>
        <taxon>Propionibacteriales</taxon>
        <taxon>Kribbellaceae</taxon>
        <taxon>Kribbella</taxon>
    </lineage>
</organism>
<dbReference type="EMBL" id="BAAAOS010000032">
    <property type="protein sequence ID" value="GAA1587255.1"/>
    <property type="molecule type" value="Genomic_DNA"/>
</dbReference>
<dbReference type="RefSeq" id="WP_344217133.1">
    <property type="nucleotide sequence ID" value="NZ_BAAAOS010000032.1"/>
</dbReference>
<protein>
    <submittedName>
        <fullName evidence="3">Glycoside hydrolase family 15 protein</fullName>
    </submittedName>
</protein>
<sequence>MKHIEDYALIGDLRTAALVAVDGSIDWLCLPHFDSAALFAALLGDPGNGRWTMGPATGGRCARRRYRGDSLILETEWVSPAGQVRVTDFMDPTGPEGQVIRIVEGLAGRVRMHTSLAMRMDYGRVHPVLRSVGGQILATAGTDAVWLSSSIDMVAELDNSLTADFSVAAGDRLSFVLTHTRTAPRPVSPACSLTTTEAFWDRWISQCTYSGPWADAVRRSLMILKALTHTPTGGILAAATTSLPEEIGGTRNWDYRYCWLRDASFTLQAFQATGFVEEAAAFRDWLARTVADDPDDVQVMYCLDGSRRLPERTLDWLPGYRASAPVRIGNAAARQVQNDVWGELMDALCGTSRGADTAIHDLLLGHLEDSWREPDNGIWEIRGPRRHFVHSKAMAWVGVDRAVRALEHQKTAPASLERLRHLRQAMHDEICHRGFNAALRSFTQCYGSSRLDASVLLLPRYGFLPWTDPRVVGTVDAIQTHLTHDGLVLRYAVGRRRPNCDGIQGKEGAFLACSFWLADALHGIGRTDEAEALFERLLSLRNDVGLLSEEYDAATGHHLGNTPQAFSHAGIVTTALHLSRHRSELVASSLASPDSVAG</sequence>
<dbReference type="InterPro" id="IPR008928">
    <property type="entry name" value="6-hairpin_glycosidase_sf"/>
</dbReference>
<comment type="caution">
    <text evidence="3">The sequence shown here is derived from an EMBL/GenBank/DDBJ whole genome shotgun (WGS) entry which is preliminary data.</text>
</comment>
<dbReference type="PANTHER" id="PTHR31616">
    <property type="entry name" value="TREHALASE"/>
    <property type="match status" value="1"/>
</dbReference>
<proteinExistence type="predicted"/>
<gene>
    <name evidence="3" type="ORF">GCM10009789_45980</name>
</gene>
<keyword evidence="3" id="KW-0378">Hydrolase</keyword>
<dbReference type="PANTHER" id="PTHR31616:SF0">
    <property type="entry name" value="GLUCAN 1,4-ALPHA-GLUCOSIDASE"/>
    <property type="match status" value="1"/>
</dbReference>
<dbReference type="Gene3D" id="1.50.10.10">
    <property type="match status" value="1"/>
</dbReference>
<reference evidence="3 4" key="1">
    <citation type="journal article" date="2019" name="Int. J. Syst. Evol. Microbiol.">
        <title>The Global Catalogue of Microorganisms (GCM) 10K type strain sequencing project: providing services to taxonomists for standard genome sequencing and annotation.</title>
        <authorList>
            <consortium name="The Broad Institute Genomics Platform"/>
            <consortium name="The Broad Institute Genome Sequencing Center for Infectious Disease"/>
            <person name="Wu L."/>
            <person name="Ma J."/>
        </authorList>
    </citation>
    <scope>NUCLEOTIDE SEQUENCE [LARGE SCALE GENOMIC DNA]</scope>
    <source>
        <strain evidence="3 4">JCM 14969</strain>
    </source>
</reference>
<dbReference type="InterPro" id="IPR012341">
    <property type="entry name" value="6hp_glycosidase-like_sf"/>
</dbReference>
<dbReference type="InterPro" id="IPR045582">
    <property type="entry name" value="Trehalase-like_N"/>
</dbReference>
<feature type="domain" description="Trehalase-like N-terminal" evidence="2">
    <location>
        <begin position="3"/>
        <end position="149"/>
    </location>
</feature>
<accession>A0ABN2DUV9</accession>
<feature type="domain" description="GH15-like" evidence="1">
    <location>
        <begin position="214"/>
        <end position="575"/>
    </location>
</feature>
<name>A0ABN2DUV9_9ACTN</name>
<dbReference type="GO" id="GO:0016787">
    <property type="term" value="F:hydrolase activity"/>
    <property type="evidence" value="ECO:0007669"/>
    <property type="project" value="UniProtKB-KW"/>
</dbReference>
<evidence type="ECO:0000313" key="3">
    <source>
        <dbReference type="EMBL" id="GAA1587255.1"/>
    </source>
</evidence>
<dbReference type="Proteomes" id="UP001500393">
    <property type="component" value="Unassembled WGS sequence"/>
</dbReference>
<dbReference type="InterPro" id="IPR011613">
    <property type="entry name" value="GH15-like"/>
</dbReference>
<evidence type="ECO:0000259" key="2">
    <source>
        <dbReference type="Pfam" id="PF19291"/>
    </source>
</evidence>
<keyword evidence="4" id="KW-1185">Reference proteome</keyword>